<keyword evidence="9" id="KW-1185">Reference proteome</keyword>
<keyword evidence="4" id="KW-0479">Metal-binding</keyword>
<evidence type="ECO:0000256" key="1">
    <source>
        <dbReference type="ARBA" id="ARBA00001946"/>
    </source>
</evidence>
<evidence type="ECO:0000256" key="7">
    <source>
        <dbReference type="RuleBase" id="RU004466"/>
    </source>
</evidence>
<dbReference type="CDD" id="cd00685">
    <property type="entry name" value="Trans_IPPS_HT"/>
    <property type="match status" value="1"/>
</dbReference>
<keyword evidence="5" id="KW-0460">Magnesium</keyword>
<dbReference type="PROSITE" id="PS00723">
    <property type="entry name" value="POLYPRENYL_SYNTHASE_1"/>
    <property type="match status" value="1"/>
</dbReference>
<sequence length="300" mass="31869">MTQIAPPTVKFSPQVDLQKFEAALAAAVQFDDVDGCPDRLADGMRYALLAPGKRLRPQLVMLAAQACGGSVDAALPAAVAVEMIHAYSLVHDDLPAMDDDDLRRGRPTCHKQFDEALAILVGDALQAQAFEVLATQLTPAETAVAACRELATAAGARALVGGQADDLAAEFQDLTLEQLQLIHARKTGALFRVSLKLGALVAGAAAERVQALDEYGTKLGLAFQIVDDLLDVNGTEAQLGKTPGKDARQGKSTFPELLGVEESRQRVNELIQQARDAVKLLGTAAEPLIELANYVGQRTH</sequence>
<dbReference type="SFLD" id="SFLDS00005">
    <property type="entry name" value="Isoprenoid_Synthase_Type_I"/>
    <property type="match status" value="1"/>
</dbReference>
<dbReference type="Proteomes" id="UP000319852">
    <property type="component" value="Chromosome"/>
</dbReference>
<evidence type="ECO:0000256" key="3">
    <source>
        <dbReference type="ARBA" id="ARBA00022679"/>
    </source>
</evidence>
<protein>
    <submittedName>
        <fullName evidence="8">Farnesyl diphosphate synthase</fullName>
        <ecNumber evidence="8">2.5.1.10</ecNumber>
    </submittedName>
</protein>
<dbReference type="RefSeq" id="WP_145062058.1">
    <property type="nucleotide sequence ID" value="NZ_CP036263.1"/>
</dbReference>
<dbReference type="InterPro" id="IPR033749">
    <property type="entry name" value="Polyprenyl_synt_CS"/>
</dbReference>
<dbReference type="AlphaFoldDB" id="A0A517N050"/>
<dbReference type="FunFam" id="1.10.600.10:FF:000001">
    <property type="entry name" value="Geranylgeranyl diphosphate synthase"/>
    <property type="match status" value="1"/>
</dbReference>
<dbReference type="InterPro" id="IPR000092">
    <property type="entry name" value="Polyprenyl_synt"/>
</dbReference>
<dbReference type="Pfam" id="PF00348">
    <property type="entry name" value="polyprenyl_synt"/>
    <property type="match status" value="1"/>
</dbReference>
<accession>A0A517N050</accession>
<dbReference type="GO" id="GO:0004337">
    <property type="term" value="F:(2E,6E)-farnesyl diphosphate synthase activity"/>
    <property type="evidence" value="ECO:0007669"/>
    <property type="project" value="UniProtKB-EC"/>
</dbReference>
<evidence type="ECO:0000256" key="2">
    <source>
        <dbReference type="ARBA" id="ARBA00006706"/>
    </source>
</evidence>
<name>A0A517N050_9BACT</name>
<evidence type="ECO:0000256" key="5">
    <source>
        <dbReference type="ARBA" id="ARBA00022842"/>
    </source>
</evidence>
<dbReference type="GO" id="GO:0016114">
    <property type="term" value="P:terpenoid biosynthetic process"/>
    <property type="evidence" value="ECO:0007669"/>
    <property type="project" value="UniProtKB-ARBA"/>
</dbReference>
<reference evidence="8 9" key="1">
    <citation type="submission" date="2019-02" db="EMBL/GenBank/DDBJ databases">
        <title>Deep-cultivation of Planctomycetes and their phenomic and genomic characterization uncovers novel biology.</title>
        <authorList>
            <person name="Wiegand S."/>
            <person name="Jogler M."/>
            <person name="Boedeker C."/>
            <person name="Pinto D."/>
            <person name="Vollmers J."/>
            <person name="Rivas-Marin E."/>
            <person name="Kohn T."/>
            <person name="Peeters S.H."/>
            <person name="Heuer A."/>
            <person name="Rast P."/>
            <person name="Oberbeckmann S."/>
            <person name="Bunk B."/>
            <person name="Jeske O."/>
            <person name="Meyerdierks A."/>
            <person name="Storesund J.E."/>
            <person name="Kallscheuer N."/>
            <person name="Luecker S."/>
            <person name="Lage O.M."/>
            <person name="Pohl T."/>
            <person name="Merkel B.J."/>
            <person name="Hornburger P."/>
            <person name="Mueller R.-W."/>
            <person name="Bruemmer F."/>
            <person name="Labrenz M."/>
            <person name="Spormann A.M."/>
            <person name="Op den Camp H."/>
            <person name="Overmann J."/>
            <person name="Amann R."/>
            <person name="Jetten M.S.M."/>
            <person name="Mascher T."/>
            <person name="Medema M.H."/>
            <person name="Devos D.P."/>
            <person name="Kaster A.-K."/>
            <person name="Ovreas L."/>
            <person name="Rohde M."/>
            <person name="Galperin M.Y."/>
            <person name="Jogler C."/>
        </authorList>
    </citation>
    <scope>NUCLEOTIDE SEQUENCE [LARGE SCALE GENOMIC DNA]</scope>
    <source>
        <strain evidence="8 9">HG15A2</strain>
    </source>
</reference>
<evidence type="ECO:0000313" key="8">
    <source>
        <dbReference type="EMBL" id="QDT00505.1"/>
    </source>
</evidence>
<keyword evidence="3 7" id="KW-0808">Transferase</keyword>
<dbReference type="SFLD" id="SFLDG01017">
    <property type="entry name" value="Polyprenyl_Transferase_Like"/>
    <property type="match status" value="1"/>
</dbReference>
<comment type="similarity">
    <text evidence="2 7">Belongs to the FPP/GGPP synthase family.</text>
</comment>
<keyword evidence="6" id="KW-0414">Isoprene biosynthesis</keyword>
<gene>
    <name evidence="8" type="ORF">HG15A2_38430</name>
</gene>
<evidence type="ECO:0000313" key="9">
    <source>
        <dbReference type="Proteomes" id="UP000319852"/>
    </source>
</evidence>
<dbReference type="NCBIfam" id="NF045485">
    <property type="entry name" value="FPPsyn"/>
    <property type="match status" value="1"/>
</dbReference>
<dbReference type="PANTHER" id="PTHR43281">
    <property type="entry name" value="FARNESYL DIPHOSPHATE SYNTHASE"/>
    <property type="match status" value="1"/>
</dbReference>
<dbReference type="InterPro" id="IPR053378">
    <property type="entry name" value="Prenyl_diphosphate_synthase"/>
</dbReference>
<evidence type="ECO:0000256" key="4">
    <source>
        <dbReference type="ARBA" id="ARBA00022723"/>
    </source>
</evidence>
<dbReference type="SUPFAM" id="SSF48576">
    <property type="entry name" value="Terpenoid synthases"/>
    <property type="match status" value="1"/>
</dbReference>
<dbReference type="EMBL" id="CP036263">
    <property type="protein sequence ID" value="QDT00505.1"/>
    <property type="molecule type" value="Genomic_DNA"/>
</dbReference>
<proteinExistence type="inferred from homology"/>
<dbReference type="GO" id="GO:0046872">
    <property type="term" value="F:metal ion binding"/>
    <property type="evidence" value="ECO:0007669"/>
    <property type="project" value="UniProtKB-KW"/>
</dbReference>
<dbReference type="PANTHER" id="PTHR43281:SF1">
    <property type="entry name" value="FARNESYL DIPHOSPHATE SYNTHASE"/>
    <property type="match status" value="1"/>
</dbReference>
<evidence type="ECO:0000256" key="6">
    <source>
        <dbReference type="ARBA" id="ARBA00023229"/>
    </source>
</evidence>
<dbReference type="Gene3D" id="1.10.600.10">
    <property type="entry name" value="Farnesyl Diphosphate Synthase"/>
    <property type="match status" value="1"/>
</dbReference>
<organism evidence="8 9">
    <name type="scientific">Adhaeretor mobilis</name>
    <dbReference type="NCBI Taxonomy" id="1930276"/>
    <lineage>
        <taxon>Bacteria</taxon>
        <taxon>Pseudomonadati</taxon>
        <taxon>Planctomycetota</taxon>
        <taxon>Planctomycetia</taxon>
        <taxon>Pirellulales</taxon>
        <taxon>Lacipirellulaceae</taxon>
        <taxon>Adhaeretor</taxon>
    </lineage>
</organism>
<dbReference type="KEGG" id="amob:HG15A2_38430"/>
<dbReference type="GO" id="GO:0005737">
    <property type="term" value="C:cytoplasm"/>
    <property type="evidence" value="ECO:0007669"/>
    <property type="project" value="UniProtKB-ARBA"/>
</dbReference>
<dbReference type="PROSITE" id="PS00444">
    <property type="entry name" value="POLYPRENYL_SYNTHASE_2"/>
    <property type="match status" value="1"/>
</dbReference>
<dbReference type="InterPro" id="IPR008949">
    <property type="entry name" value="Isoprenoid_synthase_dom_sf"/>
</dbReference>
<dbReference type="EC" id="2.5.1.10" evidence="8"/>
<comment type="cofactor">
    <cofactor evidence="1">
        <name>Mg(2+)</name>
        <dbReference type="ChEBI" id="CHEBI:18420"/>
    </cofactor>
</comment>
<dbReference type="OrthoDB" id="9805316at2"/>